<proteinExistence type="predicted"/>
<gene>
    <name evidence="4" type="ORF">PoB_004619000</name>
</gene>
<organism evidence="4 5">
    <name type="scientific">Plakobranchus ocellatus</name>
    <dbReference type="NCBI Taxonomy" id="259542"/>
    <lineage>
        <taxon>Eukaryota</taxon>
        <taxon>Metazoa</taxon>
        <taxon>Spiralia</taxon>
        <taxon>Lophotrochozoa</taxon>
        <taxon>Mollusca</taxon>
        <taxon>Gastropoda</taxon>
        <taxon>Heterobranchia</taxon>
        <taxon>Euthyneura</taxon>
        <taxon>Panpulmonata</taxon>
        <taxon>Sacoglossa</taxon>
        <taxon>Placobranchoidea</taxon>
        <taxon>Plakobranchidae</taxon>
        <taxon>Plakobranchus</taxon>
    </lineage>
</organism>
<feature type="non-terminal residue" evidence="4">
    <location>
        <position position="94"/>
    </location>
</feature>
<dbReference type="AlphaFoldDB" id="A0AAV4BJM5"/>
<comment type="caution">
    <text evidence="4">The sequence shown here is derived from an EMBL/GenBank/DDBJ whole genome shotgun (WGS) entry which is preliminary data.</text>
</comment>
<keyword evidence="5" id="KW-1185">Reference proteome</keyword>
<evidence type="ECO:0000313" key="4">
    <source>
        <dbReference type="EMBL" id="GFO19685.1"/>
    </source>
</evidence>
<dbReference type="InterPro" id="IPR043597">
    <property type="entry name" value="TPH_dom"/>
</dbReference>
<evidence type="ECO:0000259" key="3">
    <source>
        <dbReference type="Pfam" id="PF13868"/>
    </source>
</evidence>
<name>A0AAV4BJM5_9GAST</name>
<reference evidence="4 5" key="1">
    <citation type="journal article" date="2021" name="Elife">
        <title>Chloroplast acquisition without the gene transfer in kleptoplastic sea slugs, Plakobranchus ocellatus.</title>
        <authorList>
            <person name="Maeda T."/>
            <person name="Takahashi S."/>
            <person name="Yoshida T."/>
            <person name="Shimamura S."/>
            <person name="Takaki Y."/>
            <person name="Nagai Y."/>
            <person name="Toyoda A."/>
            <person name="Suzuki Y."/>
            <person name="Arimoto A."/>
            <person name="Ishii H."/>
            <person name="Satoh N."/>
            <person name="Nishiyama T."/>
            <person name="Hasebe M."/>
            <person name="Maruyama T."/>
            <person name="Minagawa J."/>
            <person name="Obokata J."/>
            <person name="Shigenobu S."/>
        </authorList>
    </citation>
    <scope>NUCLEOTIDE SEQUENCE [LARGE SCALE GENOMIC DNA]</scope>
</reference>
<dbReference type="EMBL" id="BLXT01005079">
    <property type="protein sequence ID" value="GFO19685.1"/>
    <property type="molecule type" value="Genomic_DNA"/>
</dbReference>
<feature type="region of interest" description="Disordered" evidence="2">
    <location>
        <begin position="1"/>
        <end position="20"/>
    </location>
</feature>
<protein>
    <submittedName>
        <fullName evidence="4">Meiosis-specific nuclear structural protein 1-like</fullName>
    </submittedName>
</protein>
<accession>A0AAV4BJM5</accession>
<dbReference type="Proteomes" id="UP000735302">
    <property type="component" value="Unassembled WGS sequence"/>
</dbReference>
<feature type="domain" description="Trichohyalin-plectin-homology" evidence="3">
    <location>
        <begin position="41"/>
        <end position="94"/>
    </location>
</feature>
<evidence type="ECO:0000256" key="1">
    <source>
        <dbReference type="ARBA" id="ARBA00023054"/>
    </source>
</evidence>
<dbReference type="Pfam" id="PF13868">
    <property type="entry name" value="TPH"/>
    <property type="match status" value="1"/>
</dbReference>
<sequence length="94" mass="10979">MLPSVPPIGEGHPHSMELLPSEDLDPALEASEQTLLIFVPRELERQMQKRQATQKYISEFKQSREAWKIEEKKKMEEENAKILAFAKKMQEREA</sequence>
<evidence type="ECO:0000256" key="2">
    <source>
        <dbReference type="SAM" id="MobiDB-lite"/>
    </source>
</evidence>
<evidence type="ECO:0000313" key="5">
    <source>
        <dbReference type="Proteomes" id="UP000735302"/>
    </source>
</evidence>
<keyword evidence="1" id="KW-0175">Coiled coil</keyword>